<feature type="DNA-binding region" description="H-T-H motif" evidence="2">
    <location>
        <begin position="54"/>
        <end position="73"/>
    </location>
</feature>
<dbReference type="GO" id="GO:0003700">
    <property type="term" value="F:DNA-binding transcription factor activity"/>
    <property type="evidence" value="ECO:0007669"/>
    <property type="project" value="TreeGrafter"/>
</dbReference>
<feature type="domain" description="HTH tetR-type" evidence="3">
    <location>
        <begin position="32"/>
        <end position="91"/>
    </location>
</feature>
<gene>
    <name evidence="4" type="ORF">DFR74_102637</name>
</gene>
<dbReference type="PROSITE" id="PS50977">
    <property type="entry name" value="HTH_TETR_2"/>
    <property type="match status" value="1"/>
</dbReference>
<dbReference type="InterPro" id="IPR036271">
    <property type="entry name" value="Tet_transcr_reg_TetR-rel_C_sf"/>
</dbReference>
<dbReference type="GO" id="GO:0000976">
    <property type="term" value="F:transcription cis-regulatory region binding"/>
    <property type="evidence" value="ECO:0007669"/>
    <property type="project" value="TreeGrafter"/>
</dbReference>
<dbReference type="PANTHER" id="PTHR30055:SF160">
    <property type="entry name" value="TRANSCRIPTIONAL REGULATORY PROTEIN (PROBABLY ASNC-FAMILY)-RELATED"/>
    <property type="match status" value="1"/>
</dbReference>
<dbReference type="Pfam" id="PF00440">
    <property type="entry name" value="TetR_N"/>
    <property type="match status" value="1"/>
</dbReference>
<dbReference type="OrthoDB" id="4542604at2"/>
<dbReference type="InterPro" id="IPR050109">
    <property type="entry name" value="HTH-type_TetR-like_transc_reg"/>
</dbReference>
<dbReference type="PANTHER" id="PTHR30055">
    <property type="entry name" value="HTH-TYPE TRANSCRIPTIONAL REGULATOR RUTR"/>
    <property type="match status" value="1"/>
</dbReference>
<dbReference type="STRING" id="1210090.GCA_001613185_06948"/>
<proteinExistence type="predicted"/>
<reference evidence="4 5" key="1">
    <citation type="submission" date="2018-06" db="EMBL/GenBank/DDBJ databases">
        <title>Genomic Encyclopedia of Type Strains, Phase IV (KMG-IV): sequencing the most valuable type-strain genomes for metagenomic binning, comparative biology and taxonomic classification.</title>
        <authorList>
            <person name="Goeker M."/>
        </authorList>
    </citation>
    <scope>NUCLEOTIDE SEQUENCE [LARGE SCALE GENOMIC DNA]</scope>
    <source>
        <strain evidence="4 5">DSM 44599</strain>
    </source>
</reference>
<dbReference type="AlphaFoldDB" id="A0A366DY64"/>
<dbReference type="SUPFAM" id="SSF48498">
    <property type="entry name" value="Tetracyclin repressor-like, C-terminal domain"/>
    <property type="match status" value="1"/>
</dbReference>
<protein>
    <submittedName>
        <fullName evidence="4">TetR family transcriptional regulator</fullName>
    </submittedName>
</protein>
<dbReference type="SUPFAM" id="SSF46689">
    <property type="entry name" value="Homeodomain-like"/>
    <property type="match status" value="1"/>
</dbReference>
<dbReference type="EMBL" id="QNRE01000002">
    <property type="protein sequence ID" value="RBO94214.1"/>
    <property type="molecule type" value="Genomic_DNA"/>
</dbReference>
<evidence type="ECO:0000256" key="1">
    <source>
        <dbReference type="ARBA" id="ARBA00023125"/>
    </source>
</evidence>
<keyword evidence="5" id="KW-1185">Reference proteome</keyword>
<keyword evidence="1 2" id="KW-0238">DNA-binding</keyword>
<evidence type="ECO:0000256" key="2">
    <source>
        <dbReference type="PROSITE-ProRule" id="PRU00335"/>
    </source>
</evidence>
<accession>A0A366DY64</accession>
<evidence type="ECO:0000259" key="3">
    <source>
        <dbReference type="PROSITE" id="PS50977"/>
    </source>
</evidence>
<sequence length="242" mass="26091">MGHVVRKAAADRRHLPVLKGDARADRWREHRAAVRVELIEATLRAIDEYGPDLSIEEIIKTAGIPRPKLYRFFGDKDELFAAVTERVQELVVQRLTPHFALTGTVLGAVTAGLHAYVDLVDERPNLFRFIVGSQVASGRSPMVLLESGRPLSDAMAALVGAVLGGRGGDVRDIEYFVDAVLGAVGLAVLRWLNSPTIEKDELVGQLVTFVWGALSATAASRGVALAPDDVLTLPSQSVPPEA</sequence>
<comment type="caution">
    <text evidence="4">The sequence shown here is derived from an EMBL/GenBank/DDBJ whole genome shotgun (WGS) entry which is preliminary data.</text>
</comment>
<evidence type="ECO:0000313" key="4">
    <source>
        <dbReference type="EMBL" id="RBO94214.1"/>
    </source>
</evidence>
<dbReference type="InterPro" id="IPR001647">
    <property type="entry name" value="HTH_TetR"/>
</dbReference>
<dbReference type="Proteomes" id="UP000252586">
    <property type="component" value="Unassembled WGS sequence"/>
</dbReference>
<dbReference type="InterPro" id="IPR009057">
    <property type="entry name" value="Homeodomain-like_sf"/>
</dbReference>
<evidence type="ECO:0000313" key="5">
    <source>
        <dbReference type="Proteomes" id="UP000252586"/>
    </source>
</evidence>
<name>A0A366DY64_9NOCA</name>
<dbReference type="Gene3D" id="1.10.357.10">
    <property type="entry name" value="Tetracycline Repressor, domain 2"/>
    <property type="match status" value="1"/>
</dbReference>
<organism evidence="4 5">
    <name type="scientific">Nocardia puris</name>
    <dbReference type="NCBI Taxonomy" id="208602"/>
    <lineage>
        <taxon>Bacteria</taxon>
        <taxon>Bacillati</taxon>
        <taxon>Actinomycetota</taxon>
        <taxon>Actinomycetes</taxon>
        <taxon>Mycobacteriales</taxon>
        <taxon>Nocardiaceae</taxon>
        <taxon>Nocardia</taxon>
    </lineage>
</organism>